<keyword evidence="15" id="KW-1185">Reference proteome</keyword>
<dbReference type="InterPro" id="IPR012910">
    <property type="entry name" value="Plug_dom"/>
</dbReference>
<dbReference type="InterPro" id="IPR036942">
    <property type="entry name" value="Beta-barrel_TonB_sf"/>
</dbReference>
<evidence type="ECO:0000259" key="13">
    <source>
        <dbReference type="Pfam" id="PF07715"/>
    </source>
</evidence>
<accession>A0A9X2XXR8</accession>
<evidence type="ECO:0000256" key="10">
    <source>
        <dbReference type="ARBA" id="ARBA00023237"/>
    </source>
</evidence>
<dbReference type="GO" id="GO:0009279">
    <property type="term" value="C:cell outer membrane"/>
    <property type="evidence" value="ECO:0007669"/>
    <property type="project" value="UniProtKB-SubCell"/>
</dbReference>
<keyword evidence="4" id="KW-0410">Iron transport</keyword>
<dbReference type="Gene3D" id="2.40.170.20">
    <property type="entry name" value="TonB-dependent receptor, beta-barrel domain"/>
    <property type="match status" value="1"/>
</dbReference>
<dbReference type="NCBIfam" id="TIGR04057">
    <property type="entry name" value="SusC_RagA_signa"/>
    <property type="match status" value="1"/>
</dbReference>
<evidence type="ECO:0000256" key="11">
    <source>
        <dbReference type="PROSITE-ProRule" id="PRU01360"/>
    </source>
</evidence>
<evidence type="ECO:0000256" key="3">
    <source>
        <dbReference type="ARBA" id="ARBA00022452"/>
    </source>
</evidence>
<evidence type="ECO:0000256" key="5">
    <source>
        <dbReference type="ARBA" id="ARBA00022692"/>
    </source>
</evidence>
<dbReference type="SUPFAM" id="SSF56935">
    <property type="entry name" value="Porins"/>
    <property type="match status" value="1"/>
</dbReference>
<keyword evidence="12" id="KW-0732">Signal</keyword>
<comment type="caution">
    <text evidence="14">The sequence shown here is derived from an EMBL/GenBank/DDBJ whole genome shotgun (WGS) entry which is preliminary data.</text>
</comment>
<dbReference type="InterPro" id="IPR037066">
    <property type="entry name" value="Plug_dom_sf"/>
</dbReference>
<dbReference type="RefSeq" id="WP_279298494.1">
    <property type="nucleotide sequence ID" value="NZ_JAOTIF010000017.1"/>
</dbReference>
<comment type="subcellular location">
    <subcellularLocation>
        <location evidence="1 11">Cell outer membrane</location>
        <topology evidence="1 11">Multi-pass membrane protein</topology>
    </subcellularLocation>
</comment>
<dbReference type="PANTHER" id="PTHR32552">
    <property type="entry name" value="FERRICHROME IRON RECEPTOR-RELATED"/>
    <property type="match status" value="1"/>
</dbReference>
<dbReference type="AlphaFoldDB" id="A0A9X2XXR8"/>
<evidence type="ECO:0000313" key="14">
    <source>
        <dbReference type="EMBL" id="MCU7551055.1"/>
    </source>
</evidence>
<dbReference type="Gene3D" id="2.60.40.1120">
    <property type="entry name" value="Carboxypeptidase-like, regulatory domain"/>
    <property type="match status" value="1"/>
</dbReference>
<keyword evidence="7" id="KW-0406">Ion transport</keyword>
<dbReference type="Gene3D" id="2.170.130.10">
    <property type="entry name" value="TonB-dependent receptor, plug domain"/>
    <property type="match status" value="1"/>
</dbReference>
<evidence type="ECO:0000256" key="12">
    <source>
        <dbReference type="SAM" id="SignalP"/>
    </source>
</evidence>
<dbReference type="InterPro" id="IPR023997">
    <property type="entry name" value="TonB-dep_OMP_SusC/RagA_CS"/>
</dbReference>
<name>A0A9X2XXR8_9BACT</name>
<reference evidence="14" key="2">
    <citation type="submission" date="2023-04" db="EMBL/GenBank/DDBJ databases">
        <title>Paracnuella aquatica gen. nov., sp. nov., a member of the family Chitinophagaceae isolated from a hot spring.</title>
        <authorList>
            <person name="Wang C."/>
        </authorList>
    </citation>
    <scope>NUCLEOTIDE SEQUENCE</scope>
    <source>
        <strain evidence="14">LB-8</strain>
    </source>
</reference>
<evidence type="ECO:0000256" key="6">
    <source>
        <dbReference type="ARBA" id="ARBA00023004"/>
    </source>
</evidence>
<dbReference type="SUPFAM" id="SSF49464">
    <property type="entry name" value="Carboxypeptidase regulatory domain-like"/>
    <property type="match status" value="1"/>
</dbReference>
<evidence type="ECO:0000256" key="4">
    <source>
        <dbReference type="ARBA" id="ARBA00022496"/>
    </source>
</evidence>
<dbReference type="NCBIfam" id="TIGR04056">
    <property type="entry name" value="OMP_RagA_SusC"/>
    <property type="match status" value="1"/>
</dbReference>
<keyword evidence="8" id="KW-0798">TonB box</keyword>
<keyword evidence="5 11" id="KW-0812">Transmembrane</keyword>
<evidence type="ECO:0000256" key="7">
    <source>
        <dbReference type="ARBA" id="ARBA00023065"/>
    </source>
</evidence>
<dbReference type="Proteomes" id="UP001155483">
    <property type="component" value="Unassembled WGS sequence"/>
</dbReference>
<dbReference type="GO" id="GO:0006826">
    <property type="term" value="P:iron ion transport"/>
    <property type="evidence" value="ECO:0007669"/>
    <property type="project" value="UniProtKB-KW"/>
</dbReference>
<dbReference type="InterPro" id="IPR023996">
    <property type="entry name" value="TonB-dep_OMP_SusC/RagA"/>
</dbReference>
<keyword evidence="9 11" id="KW-0472">Membrane</keyword>
<protein>
    <submittedName>
        <fullName evidence="14">SusC/RagA family TonB-linked outer membrane protein</fullName>
    </submittedName>
</protein>
<dbReference type="InterPro" id="IPR008969">
    <property type="entry name" value="CarboxyPept-like_regulatory"/>
</dbReference>
<dbReference type="Pfam" id="PF13715">
    <property type="entry name" value="CarbopepD_reg_2"/>
    <property type="match status" value="1"/>
</dbReference>
<dbReference type="PANTHER" id="PTHR32552:SF81">
    <property type="entry name" value="TONB-DEPENDENT OUTER MEMBRANE RECEPTOR"/>
    <property type="match status" value="1"/>
</dbReference>
<evidence type="ECO:0000256" key="1">
    <source>
        <dbReference type="ARBA" id="ARBA00004571"/>
    </source>
</evidence>
<organism evidence="14 15">
    <name type="scientific">Paraflavisolibacter caeni</name>
    <dbReference type="NCBI Taxonomy" id="2982496"/>
    <lineage>
        <taxon>Bacteria</taxon>
        <taxon>Pseudomonadati</taxon>
        <taxon>Bacteroidota</taxon>
        <taxon>Chitinophagia</taxon>
        <taxon>Chitinophagales</taxon>
        <taxon>Chitinophagaceae</taxon>
        <taxon>Paraflavisolibacter</taxon>
    </lineage>
</organism>
<feature type="domain" description="TonB-dependent receptor plug" evidence="13">
    <location>
        <begin position="116"/>
        <end position="223"/>
    </location>
</feature>
<dbReference type="EMBL" id="JAOTIF010000017">
    <property type="protein sequence ID" value="MCU7551055.1"/>
    <property type="molecule type" value="Genomic_DNA"/>
</dbReference>
<keyword evidence="3 11" id="KW-1134">Transmembrane beta strand</keyword>
<proteinExistence type="inferred from homology"/>
<sequence length="1052" mass="116219">MRKIASLFTVLMLLCTLAFGQARTVTGTVKDDNGNPIPFATVAEAGTKNGTTADEKGNFSLTIRNPNAKLAITAAGFQTVSSPIGEGPQAITLARSEGQLSEVVVTTALGIKRQAKELGYSTARVSNNQLTQAKSTNLQNGLTGKVSGVNITTVNSGVFEESRINLRGIRSLTGNNQPLMVVDGVPTPLTFISTINPSDVQEVNILKGASAAAVYGPDGVNGVIIVTTRRGASGKPFVSIGYTVQLAKVSFLPDLQDKFGSGSSEDALGRPEYDSVENQQYGPRFDGTMRPLGRMLEDSSQQVVKYSPTDERKKFWNDNGLTQQVDVSFGAKDYYISFQDARIHGLMPQDKNRRTSFRLNSSKDYGKFRATANLNYIQTNYNVVNDAAYANRFSSSYNGSVYFTVLNTPAQVPLTSYKDPKTNKYAEYSNYYNEYFVNPYWVIENHRTIGRGDNFLASAEANFDFTDWLTATYRAGASFGFNSYKSESSPIETTEWAQETRGQQYDPQPGFVGDGESYISRITHELFLNGRKEVKNDFRLNYILGFRYRQNDSKNINVQGNNLVVPYLFNLSNRTGESIAFENNFRNRLFSLFGQIGVNYKGWANLEFSAANDWDSRLDESKNSYFYPGVSGSVILTDAVPALKGNRTISYAKVRSAISKSANVNLGIYQLEAIYTQTNGFPYGGLGGFSAANVVTNPLIEPEFVNSFEVGVELGFFRNRINLDATYFHQKNTNQILEVQQSAATGYPSFFTNAADFNNYGVEMDLNLSPLVYLGQGRINFGVNVTYNDNKVKSLFPGINELAIGGSNEFTQIAASSPDVFNYAIVGEPAFVFKLTDYKRDPNGRVIVDRITGDPSLEDSLVTRGRTLPLWIMGFNPSFNWKGLTVAMTWDYRGGHFAYHGIGSDMDFTGISERSAQFNRQRFVFPNSVYWDGSKYVPNENLTTSGGGRNFWAVGATNTAIGTNYFSSAAFWKLRELVISYDIPSKYIGETKVIKKVVVGAVGRNLLTFLPKSNQWTDPEFNYTSAGNTYGINNVFATPPARYFGGSVTLTF</sequence>
<dbReference type="PROSITE" id="PS52016">
    <property type="entry name" value="TONB_DEPENDENT_REC_3"/>
    <property type="match status" value="1"/>
</dbReference>
<reference evidence="14" key="1">
    <citation type="submission" date="2022-09" db="EMBL/GenBank/DDBJ databases">
        <authorList>
            <person name="Yuan C."/>
            <person name="Ke Z."/>
        </authorList>
    </citation>
    <scope>NUCLEOTIDE SEQUENCE</scope>
    <source>
        <strain evidence="14">LB-8</strain>
    </source>
</reference>
<feature type="signal peptide" evidence="12">
    <location>
        <begin position="1"/>
        <end position="20"/>
    </location>
</feature>
<evidence type="ECO:0000256" key="9">
    <source>
        <dbReference type="ARBA" id="ARBA00023136"/>
    </source>
</evidence>
<evidence type="ECO:0000256" key="8">
    <source>
        <dbReference type="ARBA" id="ARBA00023077"/>
    </source>
</evidence>
<keyword evidence="6" id="KW-0408">Iron</keyword>
<evidence type="ECO:0000256" key="2">
    <source>
        <dbReference type="ARBA" id="ARBA00022448"/>
    </source>
</evidence>
<comment type="similarity">
    <text evidence="11">Belongs to the TonB-dependent receptor family.</text>
</comment>
<evidence type="ECO:0000313" key="15">
    <source>
        <dbReference type="Proteomes" id="UP001155483"/>
    </source>
</evidence>
<gene>
    <name evidence="14" type="ORF">OCK74_18190</name>
</gene>
<feature type="chain" id="PRO_5040730553" evidence="12">
    <location>
        <begin position="21"/>
        <end position="1052"/>
    </location>
</feature>
<keyword evidence="10 11" id="KW-0998">Cell outer membrane</keyword>
<dbReference type="InterPro" id="IPR039426">
    <property type="entry name" value="TonB-dep_rcpt-like"/>
</dbReference>
<keyword evidence="2 11" id="KW-0813">Transport</keyword>
<dbReference type="Pfam" id="PF07715">
    <property type="entry name" value="Plug"/>
    <property type="match status" value="1"/>
</dbReference>